<sequence length="71" mass="8146">MFPPTHANAFPTKPTRNSYIYGQGTKGLTQAPLLLFQGLRTPTTMIATITNRIMMAMHIHFREFFWSFLAL</sequence>
<dbReference type="Proteomes" id="UP000242715">
    <property type="component" value="Unassembled WGS sequence"/>
</dbReference>
<dbReference type="AlphaFoldDB" id="A0A2Z6LMG5"/>
<reference evidence="2" key="1">
    <citation type="journal article" date="2017" name="Front. Plant Sci.">
        <title>Climate Clever Clovers: New Paradigm to Reduce the Environmental Footprint of Ruminants by Breeding Low Methanogenic Forages Utilizing Haplotype Variation.</title>
        <authorList>
            <person name="Kaur P."/>
            <person name="Appels R."/>
            <person name="Bayer P.E."/>
            <person name="Keeble-Gagnere G."/>
            <person name="Wang J."/>
            <person name="Hirakawa H."/>
            <person name="Shirasawa K."/>
            <person name="Vercoe P."/>
            <person name="Stefanova K."/>
            <person name="Durmic Z."/>
            <person name="Nichols P."/>
            <person name="Revell C."/>
            <person name="Isobe S.N."/>
            <person name="Edwards D."/>
            <person name="Erskine W."/>
        </authorList>
    </citation>
    <scope>NUCLEOTIDE SEQUENCE [LARGE SCALE GENOMIC DNA]</scope>
    <source>
        <strain evidence="2">cv. Daliak</strain>
    </source>
</reference>
<name>A0A2Z6LMG5_TRISU</name>
<keyword evidence="2" id="KW-1185">Reference proteome</keyword>
<dbReference type="EMBL" id="DF973166">
    <property type="protein sequence ID" value="GAU17092.1"/>
    <property type="molecule type" value="Genomic_DNA"/>
</dbReference>
<protein>
    <submittedName>
        <fullName evidence="1">Uncharacterized protein</fullName>
    </submittedName>
</protein>
<organism evidence="1 2">
    <name type="scientific">Trifolium subterraneum</name>
    <name type="common">Subterranean clover</name>
    <dbReference type="NCBI Taxonomy" id="3900"/>
    <lineage>
        <taxon>Eukaryota</taxon>
        <taxon>Viridiplantae</taxon>
        <taxon>Streptophyta</taxon>
        <taxon>Embryophyta</taxon>
        <taxon>Tracheophyta</taxon>
        <taxon>Spermatophyta</taxon>
        <taxon>Magnoliopsida</taxon>
        <taxon>eudicotyledons</taxon>
        <taxon>Gunneridae</taxon>
        <taxon>Pentapetalae</taxon>
        <taxon>rosids</taxon>
        <taxon>fabids</taxon>
        <taxon>Fabales</taxon>
        <taxon>Fabaceae</taxon>
        <taxon>Papilionoideae</taxon>
        <taxon>50 kb inversion clade</taxon>
        <taxon>NPAAA clade</taxon>
        <taxon>Hologalegina</taxon>
        <taxon>IRL clade</taxon>
        <taxon>Trifolieae</taxon>
        <taxon>Trifolium</taxon>
    </lineage>
</organism>
<proteinExistence type="predicted"/>
<evidence type="ECO:0000313" key="2">
    <source>
        <dbReference type="Proteomes" id="UP000242715"/>
    </source>
</evidence>
<evidence type="ECO:0000313" key="1">
    <source>
        <dbReference type="EMBL" id="GAU17092.1"/>
    </source>
</evidence>
<accession>A0A2Z6LMG5</accession>
<gene>
    <name evidence="1" type="ORF">TSUD_105910</name>
</gene>